<dbReference type="STRING" id="1888891.DSOL_2748"/>
<evidence type="ECO:0000313" key="2">
    <source>
        <dbReference type="EMBL" id="OLN31409.1"/>
    </source>
</evidence>
<reference evidence="2 3" key="1">
    <citation type="submission" date="2016-09" db="EMBL/GenBank/DDBJ databases">
        <title>Complete genome of Desulfosporosinus sp. OL.</title>
        <authorList>
            <person name="Mardanov A."/>
            <person name="Beletsky A."/>
            <person name="Panova A."/>
            <person name="Karnachuk O."/>
            <person name="Ravin N."/>
        </authorList>
    </citation>
    <scope>NUCLEOTIDE SEQUENCE [LARGE SCALE GENOMIC DNA]</scope>
    <source>
        <strain evidence="2 3">OL</strain>
    </source>
</reference>
<keyword evidence="3" id="KW-1185">Reference proteome</keyword>
<gene>
    <name evidence="2" type="ORF">DSOL_2748</name>
</gene>
<name>A0A1Q8QVR1_9FIRM</name>
<feature type="transmembrane region" description="Helical" evidence="1">
    <location>
        <begin position="71"/>
        <end position="89"/>
    </location>
</feature>
<keyword evidence="1" id="KW-0472">Membrane</keyword>
<keyword evidence="1" id="KW-1133">Transmembrane helix</keyword>
<evidence type="ECO:0000313" key="3">
    <source>
        <dbReference type="Proteomes" id="UP000186102"/>
    </source>
</evidence>
<dbReference type="RefSeq" id="WP_075365328.1">
    <property type="nucleotide sequence ID" value="NZ_MLBF01000019.1"/>
</dbReference>
<keyword evidence="1" id="KW-0812">Transmembrane</keyword>
<dbReference type="AlphaFoldDB" id="A0A1Q8QVR1"/>
<dbReference type="OrthoDB" id="9780661at2"/>
<dbReference type="Proteomes" id="UP000186102">
    <property type="component" value="Unassembled WGS sequence"/>
</dbReference>
<evidence type="ECO:0000256" key="1">
    <source>
        <dbReference type="SAM" id="Phobius"/>
    </source>
</evidence>
<comment type="caution">
    <text evidence="2">The sequence shown here is derived from an EMBL/GenBank/DDBJ whole genome shotgun (WGS) entry which is preliminary data.</text>
</comment>
<proteinExistence type="predicted"/>
<protein>
    <recommendedName>
        <fullName evidence="4">Flp pilus assembly protein TadB</fullName>
    </recommendedName>
</protein>
<feature type="transmembrane region" description="Helical" evidence="1">
    <location>
        <begin position="246"/>
        <end position="263"/>
    </location>
</feature>
<feature type="transmembrane region" description="Helical" evidence="1">
    <location>
        <begin position="95"/>
        <end position="113"/>
    </location>
</feature>
<organism evidence="2 3">
    <name type="scientific">Desulfosporosinus metallidurans</name>
    <dbReference type="NCBI Taxonomy" id="1888891"/>
    <lineage>
        <taxon>Bacteria</taxon>
        <taxon>Bacillati</taxon>
        <taxon>Bacillota</taxon>
        <taxon>Clostridia</taxon>
        <taxon>Eubacteriales</taxon>
        <taxon>Desulfitobacteriaceae</taxon>
        <taxon>Desulfosporosinus</taxon>
    </lineage>
</organism>
<feature type="transmembrane region" description="Helical" evidence="1">
    <location>
        <begin position="6"/>
        <end position="23"/>
    </location>
</feature>
<feature type="transmembrane region" description="Helical" evidence="1">
    <location>
        <begin position="275"/>
        <end position="296"/>
    </location>
</feature>
<sequence>MNEIQISLTFVFGLISLAFFLLLKLNPFAVEKNTLKQRRLYLSRTKLKIRERVILRFTTLFRQTSYTLKKFILMVAAAFVSGFLAGVLLFSNAGLAAVTAVCLIPAPYFYLTVKSSRAAREEIEGLENTMSIITNAYAGCDDLIKAMETFVEEKNRYIPVGLRKPTPFDEFVSEIKLINPNIEHGLYRLSAKIKNRYFAEWIKMLILCYHDRRLKFALFPVIKSMNDAKAMQIESDSMMGRVWRDYLMTVGMMFSIIPLMRFSNAEWFAILTGTTLGKLLIVVMLVTALATSFFVMKMTRPANR</sequence>
<dbReference type="EMBL" id="MLBF01000019">
    <property type="protein sequence ID" value="OLN31409.1"/>
    <property type="molecule type" value="Genomic_DNA"/>
</dbReference>
<evidence type="ECO:0008006" key="4">
    <source>
        <dbReference type="Google" id="ProtNLM"/>
    </source>
</evidence>
<accession>A0A1Q8QVR1</accession>